<protein>
    <submittedName>
        <fullName evidence="2">Uncharacterized protein</fullName>
    </submittedName>
</protein>
<proteinExistence type="predicted"/>
<evidence type="ECO:0000313" key="2">
    <source>
        <dbReference type="EMBL" id="KKR41090.1"/>
    </source>
</evidence>
<comment type="caution">
    <text evidence="2">The sequence shown here is derived from an EMBL/GenBank/DDBJ whole genome shotgun (WGS) entry which is preliminary data.</text>
</comment>
<evidence type="ECO:0000256" key="1">
    <source>
        <dbReference type="SAM" id="Phobius"/>
    </source>
</evidence>
<keyword evidence="1" id="KW-1133">Transmembrane helix</keyword>
<dbReference type="AlphaFoldDB" id="A0A0G0T1Z6"/>
<organism evidence="2 3">
    <name type="scientific">Candidatus Woesebacteria bacterium GW2011_GWB1_40_12</name>
    <dbReference type="NCBI Taxonomy" id="1618576"/>
    <lineage>
        <taxon>Bacteria</taxon>
        <taxon>Candidatus Woeseibacteriota</taxon>
    </lineage>
</organism>
<sequence length="99" mass="11395">MYGLKSYEQWIREDAKDLVKIILMGSLLIAFFCAVCGVVFIIIIVFVRIEQSPGTILNPADWATYITWGMAGMFYIIHEVTDTLLKKAYRKYKSQKLHG</sequence>
<feature type="transmembrane region" description="Helical" evidence="1">
    <location>
        <begin position="21"/>
        <end position="45"/>
    </location>
</feature>
<dbReference type="Proteomes" id="UP000034215">
    <property type="component" value="Unassembled WGS sequence"/>
</dbReference>
<dbReference type="EMBL" id="LBYA01000036">
    <property type="protein sequence ID" value="KKR41090.1"/>
    <property type="molecule type" value="Genomic_DNA"/>
</dbReference>
<reference evidence="2 3" key="1">
    <citation type="journal article" date="2015" name="Nature">
        <title>rRNA introns, odd ribosomes, and small enigmatic genomes across a large radiation of phyla.</title>
        <authorList>
            <person name="Brown C.T."/>
            <person name="Hug L.A."/>
            <person name="Thomas B.C."/>
            <person name="Sharon I."/>
            <person name="Castelle C.J."/>
            <person name="Singh A."/>
            <person name="Wilkins M.J."/>
            <person name="Williams K.H."/>
            <person name="Banfield J.F."/>
        </authorList>
    </citation>
    <scope>NUCLEOTIDE SEQUENCE [LARGE SCALE GENOMIC DNA]</scope>
</reference>
<gene>
    <name evidence="2" type="ORF">UT76_C0036G0007</name>
</gene>
<accession>A0A0G0T1Z6</accession>
<keyword evidence="1" id="KW-0812">Transmembrane</keyword>
<feature type="transmembrane region" description="Helical" evidence="1">
    <location>
        <begin position="65"/>
        <end position="85"/>
    </location>
</feature>
<evidence type="ECO:0000313" key="3">
    <source>
        <dbReference type="Proteomes" id="UP000034215"/>
    </source>
</evidence>
<name>A0A0G0T1Z6_9BACT</name>
<keyword evidence="1" id="KW-0472">Membrane</keyword>